<keyword evidence="4" id="KW-1133">Transmembrane helix</keyword>
<comment type="function">
    <text evidence="6">HflC and HflK could regulate a protease.</text>
</comment>
<dbReference type="InterPro" id="IPR001107">
    <property type="entry name" value="Band_7"/>
</dbReference>
<comment type="subcellular location">
    <subcellularLocation>
        <location evidence="1">Membrane</location>
        <topology evidence="1">Single-pass membrane protein</topology>
    </subcellularLocation>
</comment>
<evidence type="ECO:0000313" key="10">
    <source>
        <dbReference type="EMBL" id="NBZ89461.1"/>
    </source>
</evidence>
<evidence type="ECO:0000256" key="1">
    <source>
        <dbReference type="ARBA" id="ARBA00004167"/>
    </source>
</evidence>
<dbReference type="RefSeq" id="WP_168776259.1">
    <property type="nucleotide sequence ID" value="NZ_JAABNR010000023.1"/>
</dbReference>
<keyword evidence="5" id="KW-0472">Membrane</keyword>
<dbReference type="PANTHER" id="PTHR42911:SF1">
    <property type="entry name" value="MODULATOR OF FTSH PROTEASE HFLC"/>
    <property type="match status" value="1"/>
</dbReference>
<feature type="coiled-coil region" evidence="7">
    <location>
        <begin position="173"/>
        <end position="219"/>
    </location>
</feature>
<evidence type="ECO:0000256" key="4">
    <source>
        <dbReference type="ARBA" id="ARBA00022989"/>
    </source>
</evidence>
<keyword evidence="7" id="KW-0175">Coiled coil</keyword>
<dbReference type="AlphaFoldDB" id="A0AAE4YB78"/>
<dbReference type="Proteomes" id="UP001193501">
    <property type="component" value="Unassembled WGS sequence"/>
</dbReference>
<dbReference type="PANTHER" id="PTHR42911">
    <property type="entry name" value="MODULATOR OF FTSH PROTEASE HFLC"/>
    <property type="match status" value="1"/>
</dbReference>
<feature type="region of interest" description="Disordered" evidence="8">
    <location>
        <begin position="302"/>
        <end position="321"/>
    </location>
</feature>
<name>A0AAE4YB78_9RHOB</name>
<reference evidence="10" key="1">
    <citation type="submission" date="2020-01" db="EMBL/GenBank/DDBJ databases">
        <authorList>
            <person name="Chen W.-M."/>
        </authorList>
    </citation>
    <scope>NUCLEOTIDE SEQUENCE</scope>
    <source>
        <strain evidence="10">CYK-10</strain>
    </source>
</reference>
<proteinExistence type="inferred from homology"/>
<dbReference type="EMBL" id="JAABNR010000023">
    <property type="protein sequence ID" value="NBZ89461.1"/>
    <property type="molecule type" value="Genomic_DNA"/>
</dbReference>
<evidence type="ECO:0000256" key="6">
    <source>
        <dbReference type="PIRNR" id="PIRNR005651"/>
    </source>
</evidence>
<dbReference type="InterPro" id="IPR036013">
    <property type="entry name" value="Band_7/SPFH_dom_sf"/>
</dbReference>
<dbReference type="Pfam" id="PF01145">
    <property type="entry name" value="Band_7"/>
    <property type="match status" value="1"/>
</dbReference>
<dbReference type="SUPFAM" id="SSF117892">
    <property type="entry name" value="Band 7/SPFH domain"/>
    <property type="match status" value="1"/>
</dbReference>
<feature type="domain" description="Band 7" evidence="9">
    <location>
        <begin position="19"/>
        <end position="183"/>
    </location>
</feature>
<evidence type="ECO:0000259" key="9">
    <source>
        <dbReference type="SMART" id="SM00244"/>
    </source>
</evidence>
<dbReference type="GO" id="GO:0006508">
    <property type="term" value="P:proteolysis"/>
    <property type="evidence" value="ECO:0007669"/>
    <property type="project" value="UniProtKB-KW"/>
</dbReference>
<evidence type="ECO:0000256" key="7">
    <source>
        <dbReference type="SAM" id="Coils"/>
    </source>
</evidence>
<dbReference type="PIRSF" id="PIRSF005651">
    <property type="entry name" value="HflC"/>
    <property type="match status" value="1"/>
</dbReference>
<protein>
    <recommendedName>
        <fullName evidence="6">Protein HflC</fullName>
    </recommendedName>
</protein>
<sequence>MKAGLVIPALVILGAAALSSVYVVDQREKVLVQQFGEVVRVVEEPGLYFKLSLVQDVTRYSNQIQGLVTPPQEINFSDRRRLVVDAFARWRIVDVQKFREAVGLGGIESAGASLGRIVNSEVRDVLGDVPLSTVLSPERVALMAKIRDAARAKAQSLGIEVIDVRLTRTDLPVQNLQNTYSRMEAERNREATDEIARGNEAAQKIRATANRQAAEITAEANKKAAIVRGEADARRAAIYAEAYGQDPEFYAFYRSLQAYATALQGGNTSFVLAPEGDFFRFFGAGDASGSVGADGTGAMGVGTTVNGGAGPKPPEGSSAAP</sequence>
<keyword evidence="10" id="KW-0378">Hydrolase</keyword>
<comment type="similarity">
    <text evidence="2 6">Belongs to the band 7/mec-2 family. HflC subfamily.</text>
</comment>
<dbReference type="SMART" id="SM00244">
    <property type="entry name" value="PHB"/>
    <property type="match status" value="1"/>
</dbReference>
<evidence type="ECO:0000256" key="8">
    <source>
        <dbReference type="SAM" id="MobiDB-lite"/>
    </source>
</evidence>
<evidence type="ECO:0000256" key="5">
    <source>
        <dbReference type="ARBA" id="ARBA00023136"/>
    </source>
</evidence>
<comment type="caution">
    <text evidence="10">The sequence shown here is derived from an EMBL/GenBank/DDBJ whole genome shotgun (WGS) entry which is preliminary data.</text>
</comment>
<dbReference type="CDD" id="cd03405">
    <property type="entry name" value="SPFH_HflC"/>
    <property type="match status" value="1"/>
</dbReference>
<accession>A0AAE4YB78</accession>
<evidence type="ECO:0000313" key="11">
    <source>
        <dbReference type="Proteomes" id="UP001193501"/>
    </source>
</evidence>
<evidence type="ECO:0000256" key="2">
    <source>
        <dbReference type="ARBA" id="ARBA00007862"/>
    </source>
</evidence>
<keyword evidence="3" id="KW-0812">Transmembrane</keyword>
<dbReference type="Gene3D" id="3.30.479.30">
    <property type="entry name" value="Band 7 domain"/>
    <property type="match status" value="1"/>
</dbReference>
<gene>
    <name evidence="10" type="ORF">GV832_17880</name>
</gene>
<organism evidence="10 11">
    <name type="scientific">Stagnihabitans tardus</name>
    <dbReference type="NCBI Taxonomy" id="2699202"/>
    <lineage>
        <taxon>Bacteria</taxon>
        <taxon>Pseudomonadati</taxon>
        <taxon>Pseudomonadota</taxon>
        <taxon>Alphaproteobacteria</taxon>
        <taxon>Rhodobacterales</taxon>
        <taxon>Paracoccaceae</taxon>
        <taxon>Stagnihabitans</taxon>
    </lineage>
</organism>
<keyword evidence="10" id="KW-0645">Protease</keyword>
<dbReference type="InterPro" id="IPR010200">
    <property type="entry name" value="HflC"/>
</dbReference>
<dbReference type="GO" id="GO:0008233">
    <property type="term" value="F:peptidase activity"/>
    <property type="evidence" value="ECO:0007669"/>
    <property type="project" value="UniProtKB-KW"/>
</dbReference>
<keyword evidence="11" id="KW-1185">Reference proteome</keyword>
<dbReference type="GO" id="GO:0016020">
    <property type="term" value="C:membrane"/>
    <property type="evidence" value="ECO:0007669"/>
    <property type="project" value="UniProtKB-SubCell"/>
</dbReference>
<evidence type="ECO:0000256" key="3">
    <source>
        <dbReference type="ARBA" id="ARBA00022692"/>
    </source>
</evidence>